<gene>
    <name evidence="1" type="ORF">K1T71_011268</name>
</gene>
<proteinExistence type="predicted"/>
<evidence type="ECO:0000313" key="1">
    <source>
        <dbReference type="EMBL" id="KAJ0173092.1"/>
    </source>
</evidence>
<protein>
    <submittedName>
        <fullName evidence="1">Uncharacterized protein</fullName>
    </submittedName>
</protein>
<dbReference type="EMBL" id="CM034406">
    <property type="protein sequence ID" value="KAJ0173092.1"/>
    <property type="molecule type" value="Genomic_DNA"/>
</dbReference>
<organism evidence="1 2">
    <name type="scientific">Dendrolimus kikuchii</name>
    <dbReference type="NCBI Taxonomy" id="765133"/>
    <lineage>
        <taxon>Eukaryota</taxon>
        <taxon>Metazoa</taxon>
        <taxon>Ecdysozoa</taxon>
        <taxon>Arthropoda</taxon>
        <taxon>Hexapoda</taxon>
        <taxon>Insecta</taxon>
        <taxon>Pterygota</taxon>
        <taxon>Neoptera</taxon>
        <taxon>Endopterygota</taxon>
        <taxon>Lepidoptera</taxon>
        <taxon>Glossata</taxon>
        <taxon>Ditrysia</taxon>
        <taxon>Bombycoidea</taxon>
        <taxon>Lasiocampidae</taxon>
        <taxon>Dendrolimus</taxon>
    </lineage>
</organism>
<keyword evidence="2" id="KW-1185">Reference proteome</keyword>
<evidence type="ECO:0000313" key="2">
    <source>
        <dbReference type="Proteomes" id="UP000824533"/>
    </source>
</evidence>
<accession>A0ACC1CNN5</accession>
<reference evidence="1 2" key="1">
    <citation type="journal article" date="2021" name="Front. Genet.">
        <title>Chromosome-Level Genome Assembly Reveals Significant Gene Expansion in the Toll and IMD Signaling Pathways of Dendrolimus kikuchii.</title>
        <authorList>
            <person name="Zhou J."/>
            <person name="Wu P."/>
            <person name="Xiong Z."/>
            <person name="Liu N."/>
            <person name="Zhao N."/>
            <person name="Ji M."/>
            <person name="Qiu Y."/>
            <person name="Yang B."/>
        </authorList>
    </citation>
    <scope>NUCLEOTIDE SEQUENCE [LARGE SCALE GENOMIC DNA]</scope>
    <source>
        <strain evidence="1">Ann1</strain>
    </source>
</reference>
<comment type="caution">
    <text evidence="1">The sequence shown here is derived from an EMBL/GenBank/DDBJ whole genome shotgun (WGS) entry which is preliminary data.</text>
</comment>
<dbReference type="Proteomes" id="UP000824533">
    <property type="component" value="Linkage Group LG20"/>
</dbReference>
<sequence length="924" mass="106379">MAIVEDEVRNESEEENEIEVVVEEDDGEQDSDDSDDDDDDEEMLESKVAELERKITEDPYNYDDHIDLIQGLWGLSELDRWRSACDRLQQMSALRAEHWLLRLQTEETLAHSPETRKHISELFQQAALDCYSIPILSEWCSWSLSSGEVTSAREQIDEVLRRAGSDPLSGKIFWDAKLELEKAQLDTMSEDDTEYKAQKERVLWCLEETVSRPLLRGEEVWPQFQELALVLRDQVYLDKVKIQHEAALDFLQKITHFEDKLLTLENPEEKCKVYQEYIDTVKELSQEEKYAECDSNGILKVLYDRATYECVTCNAAYALLVSYARHTQQCSSRATYWRVLDACTRRCPRRATFWTLKMQQAEHEEKEFDEVKSIFESALTKGMESYKQAESLWLSYLEYTRRKTAFDNEPDVERLRRTFRLAWDSLAEAWGEEANDCEVPLYWARLEYKRMKDPKQGKEIFEEIFKYGDNKTMSKYWEALIQLESCRAPAVSEHKLRETMRRALRSVRDYPPAAARLWTDFERDYGQLHTVRECLDMCEAKLKEWRDSYQALKDKITGKKQKGKQTDNKNSKFGSKKANKKDNEKQINKGKRKSNGNGEGAEVKRKKDVEGTSKTEMRKNSEKDSEGPKNRVDMDIEDDKGESGSGVKRSYDEEEDSGIENKRRRTDSASSDSKQASRDACTLFVSNLNFKVNEQNLRDKLSEYGDIVSMRVRAGVKAFGGSICYCQYKTPDSVDEALKHDRTPLDGRPMFLSRYSTKKSKPTFKYSTTVEKNKLFVRNLPFVTCTKEALTNIFDKYGKLKDIRVVTHKDGKPKGLAYIEYEEETAAAEAISKTNGLLVGDRKIDVAMSAPPPKQENPQAGTSLGQPKRDSGGGMRRTQLSSFIPSVLQKASTSKASTANGSHSNGDEKRPLSNSDFRSMLLKK</sequence>
<name>A0ACC1CNN5_9NEOP</name>